<protein>
    <submittedName>
        <fullName evidence="3">Dehydrogenase</fullName>
    </submittedName>
</protein>
<dbReference type="Gene3D" id="3.30.360.10">
    <property type="entry name" value="Dihydrodipicolinate Reductase, domain 2"/>
    <property type="match status" value="1"/>
</dbReference>
<dbReference type="OrthoDB" id="9815825at2"/>
<evidence type="ECO:0000259" key="2">
    <source>
        <dbReference type="Pfam" id="PF22685"/>
    </source>
</evidence>
<dbReference type="RefSeq" id="WP_023510728.1">
    <property type="nucleotide sequence ID" value="NZ_AWTC01000012.1"/>
</dbReference>
<dbReference type="Pfam" id="PF01408">
    <property type="entry name" value="GFO_IDH_MocA"/>
    <property type="match status" value="1"/>
</dbReference>
<comment type="caution">
    <text evidence="3">The sequence shown here is derived from an EMBL/GenBank/DDBJ whole genome shotgun (WGS) entry which is preliminary data.</text>
</comment>
<reference evidence="3 4" key="1">
    <citation type="journal article" date="2013" name="Genome Announc.">
        <title>Genome Sequence of Sporolactobacillus laevolacticus DSM442, an Efficient Polymer-Grade D-Lactate Producer from Agricultural Waste Cottonseed as a Nitrogen Source.</title>
        <authorList>
            <person name="Wang H."/>
            <person name="Wang L."/>
            <person name="Ju J."/>
            <person name="Yu B."/>
            <person name="Ma Y."/>
        </authorList>
    </citation>
    <scope>NUCLEOTIDE SEQUENCE [LARGE SCALE GENOMIC DNA]</scope>
    <source>
        <strain evidence="3 4">DSM 442</strain>
    </source>
</reference>
<dbReference type="GO" id="GO:0000166">
    <property type="term" value="F:nucleotide binding"/>
    <property type="evidence" value="ECO:0007669"/>
    <property type="project" value="InterPro"/>
</dbReference>
<proteinExistence type="predicted"/>
<dbReference type="STRING" id="1395513.P343_12430"/>
<dbReference type="SUPFAM" id="SSF55347">
    <property type="entry name" value="Glyceraldehyde-3-phosphate dehydrogenase-like, C-terminal domain"/>
    <property type="match status" value="1"/>
</dbReference>
<dbReference type="SUPFAM" id="SSF51735">
    <property type="entry name" value="NAD(P)-binding Rossmann-fold domains"/>
    <property type="match status" value="1"/>
</dbReference>
<organism evidence="3 4">
    <name type="scientific">Sporolactobacillus laevolacticus DSM 442</name>
    <dbReference type="NCBI Taxonomy" id="1395513"/>
    <lineage>
        <taxon>Bacteria</taxon>
        <taxon>Bacillati</taxon>
        <taxon>Bacillota</taxon>
        <taxon>Bacilli</taxon>
        <taxon>Bacillales</taxon>
        <taxon>Sporolactobacillaceae</taxon>
        <taxon>Sporolactobacillus</taxon>
    </lineage>
</organism>
<dbReference type="EMBL" id="AWTC01000012">
    <property type="protein sequence ID" value="EST11380.1"/>
    <property type="molecule type" value="Genomic_DNA"/>
</dbReference>
<gene>
    <name evidence="3" type="ORF">P343_12430</name>
</gene>
<dbReference type="Gene3D" id="3.40.50.720">
    <property type="entry name" value="NAD(P)-binding Rossmann-like Domain"/>
    <property type="match status" value="1"/>
</dbReference>
<evidence type="ECO:0000313" key="4">
    <source>
        <dbReference type="Proteomes" id="UP000018296"/>
    </source>
</evidence>
<dbReference type="PANTHER" id="PTHR43708">
    <property type="entry name" value="CONSERVED EXPRESSED OXIDOREDUCTASE (EUROFUNG)"/>
    <property type="match status" value="1"/>
</dbReference>
<name>V6IW28_9BACL</name>
<dbReference type="Proteomes" id="UP000018296">
    <property type="component" value="Unassembled WGS sequence"/>
</dbReference>
<sequence length="369" mass="41212">MAHQQINVGVVGGSLNNQWASQTHLPVLNEHPNYTLKAIGTSHMESAKKSAALYKALPFDDHKKLTRSEDVDLVVVSVKVPFHYEIVKEAISEGKLIYCEWPLGKNTQEAEELEKRANQKKIHHAVGLQARQSPEINYLKKALESKEIGEVRSCTMEIATHAKGRITDQRSAYLLKRENGASLLTINGGHALDVLCYLLGDFKEISAITNTNYKEALIRETGKSVMKDTADQIMIHGTLKNGISVSAHIQAGVYPKFKLEIKGEKGVFRLTQPNSVGHVQFGGLKLEKISHQDYSGLDSVVEKAHIEEVKVSRENGKGPKEYIENAYTVFAQDILEHKREIPNFNDAVKLHYLLDKVQESADTGRKIKL</sequence>
<dbReference type="InterPro" id="IPR051317">
    <property type="entry name" value="Gfo/Idh/MocA_oxidoreduct"/>
</dbReference>
<feature type="domain" description="Gal80p-like C-terminal" evidence="2">
    <location>
        <begin position="134"/>
        <end position="271"/>
    </location>
</feature>
<dbReference type="InterPro" id="IPR000683">
    <property type="entry name" value="Gfo/Idh/MocA-like_OxRdtase_N"/>
</dbReference>
<feature type="domain" description="Gfo/Idh/MocA-like oxidoreductase N-terminal" evidence="1">
    <location>
        <begin position="6"/>
        <end position="123"/>
    </location>
</feature>
<dbReference type="eggNOG" id="COG0673">
    <property type="taxonomic scope" value="Bacteria"/>
</dbReference>
<dbReference type="PANTHER" id="PTHR43708:SF1">
    <property type="entry name" value="GALACTOSE_LACTOSE METABOLISM REGULATORY PROTEIN GAL80"/>
    <property type="match status" value="1"/>
</dbReference>
<dbReference type="InterPro" id="IPR036291">
    <property type="entry name" value="NAD(P)-bd_dom_sf"/>
</dbReference>
<dbReference type="Pfam" id="PF22685">
    <property type="entry name" value="Gal80p_C-like"/>
    <property type="match status" value="1"/>
</dbReference>
<evidence type="ECO:0000259" key="1">
    <source>
        <dbReference type="Pfam" id="PF01408"/>
    </source>
</evidence>
<dbReference type="AlphaFoldDB" id="V6IW28"/>
<evidence type="ECO:0000313" key="3">
    <source>
        <dbReference type="EMBL" id="EST11380.1"/>
    </source>
</evidence>
<accession>V6IW28</accession>
<keyword evidence="4" id="KW-1185">Reference proteome</keyword>
<dbReference type="InterPro" id="IPR055080">
    <property type="entry name" value="Gal80p-like_C"/>
</dbReference>
<dbReference type="PATRIC" id="fig|1395513.3.peg.2521"/>